<gene>
    <name evidence="4" type="ORF">GRG538_LOCUS29157</name>
    <name evidence="5" type="ORF">HFQ381_LOCUS21255</name>
    <name evidence="3" type="ORF">LUA448_LOCUS4264</name>
    <name evidence="6" type="ORF">QYT958_LOCUS20426</name>
    <name evidence="2" type="ORF">TIS948_LOCUS11854</name>
</gene>
<feature type="region of interest" description="Disordered" evidence="1">
    <location>
        <begin position="9"/>
        <end position="28"/>
    </location>
</feature>
<dbReference type="EMBL" id="CAJNYT010005097">
    <property type="protein sequence ID" value="CAF3713373.1"/>
    <property type="molecule type" value="Genomic_DNA"/>
</dbReference>
<evidence type="ECO:0000313" key="7">
    <source>
        <dbReference type="Proteomes" id="UP000663851"/>
    </source>
</evidence>
<protein>
    <submittedName>
        <fullName evidence="5">Uncharacterized protein</fullName>
    </submittedName>
</protein>
<organism evidence="5 7">
    <name type="scientific">Rotaria socialis</name>
    <dbReference type="NCBI Taxonomy" id="392032"/>
    <lineage>
        <taxon>Eukaryota</taxon>
        <taxon>Metazoa</taxon>
        <taxon>Spiralia</taxon>
        <taxon>Gnathifera</taxon>
        <taxon>Rotifera</taxon>
        <taxon>Eurotatoria</taxon>
        <taxon>Bdelloidea</taxon>
        <taxon>Philodinida</taxon>
        <taxon>Philodinidae</taxon>
        <taxon>Rotaria</taxon>
    </lineage>
</organism>
<evidence type="ECO:0000256" key="1">
    <source>
        <dbReference type="SAM" id="MobiDB-lite"/>
    </source>
</evidence>
<sequence>MADYLFIDNNQDKVNGRQNDPNLSSRQGPLYSTMIENVQERILSQKMTELTTSVIPTTTKRIQNSSILIDKKIQERLEKIPTYLTKENKTFQSIIDQALRMMNVSMTNDKIQNDLQDVSILLYQIQILSMYHLLWTSYWESGVGQLIKPTSERQTYIIYAMNISIWPKEIQRLLKSMDEQSADMNQSSMDIVSVHRQELQKQLRQTEIEWNKKVNHISGYSLKVEQLLKDYILRNVYEFQKEIEHKIELVTIDYHIEAIKREFDRQNATEYQKKLMKQLCLKKDEKETTEQELKFLQERMHHFNVSDQCFKDLALIDSTMIDSIENVEIRQLLQKQSRELIQQAKADFCTLILKTAEDQRTRAELNYDNQKEKLYDIHHNALDDTILPLKMIDLITERCRMIGERIQSIYKYKIECFRWKSNEKKNNH</sequence>
<reference evidence="5" key="1">
    <citation type="submission" date="2021-02" db="EMBL/GenBank/DDBJ databases">
        <authorList>
            <person name="Nowell W R."/>
        </authorList>
    </citation>
    <scope>NUCLEOTIDE SEQUENCE</scope>
</reference>
<dbReference type="EMBL" id="CAJNXB010001708">
    <property type="protein sequence ID" value="CAF3189409.1"/>
    <property type="molecule type" value="Genomic_DNA"/>
</dbReference>
<evidence type="ECO:0000313" key="5">
    <source>
        <dbReference type="EMBL" id="CAF4416785.1"/>
    </source>
</evidence>
<evidence type="ECO:0000313" key="2">
    <source>
        <dbReference type="EMBL" id="CAF3189409.1"/>
    </source>
</evidence>
<evidence type="ECO:0000313" key="3">
    <source>
        <dbReference type="EMBL" id="CAF3241102.1"/>
    </source>
</evidence>
<proteinExistence type="predicted"/>
<dbReference type="AlphaFoldDB" id="A0A820QBC3"/>
<dbReference type="Proteomes" id="UP000663825">
    <property type="component" value="Unassembled WGS sequence"/>
</dbReference>
<feature type="compositionally biased region" description="Polar residues" evidence="1">
    <location>
        <begin position="16"/>
        <end position="27"/>
    </location>
</feature>
<evidence type="ECO:0000313" key="6">
    <source>
        <dbReference type="EMBL" id="CAF4742530.1"/>
    </source>
</evidence>
<evidence type="ECO:0000313" key="4">
    <source>
        <dbReference type="EMBL" id="CAF3713373.1"/>
    </source>
</evidence>
<name>A0A820QBC3_9BILA</name>
<dbReference type="Proteomes" id="UP000663872">
    <property type="component" value="Unassembled WGS sequence"/>
</dbReference>
<dbReference type="Proteomes" id="UP000663833">
    <property type="component" value="Unassembled WGS sequence"/>
</dbReference>
<dbReference type="EMBL" id="CAJNYD010000281">
    <property type="protein sequence ID" value="CAF3241102.1"/>
    <property type="molecule type" value="Genomic_DNA"/>
</dbReference>
<dbReference type="EMBL" id="CAJOBO010001888">
    <property type="protein sequence ID" value="CAF4416785.1"/>
    <property type="molecule type" value="Genomic_DNA"/>
</dbReference>
<comment type="caution">
    <text evidence="5">The sequence shown here is derived from an EMBL/GenBank/DDBJ whole genome shotgun (WGS) entry which is preliminary data.</text>
</comment>
<dbReference type="Proteomes" id="UP000663848">
    <property type="component" value="Unassembled WGS sequence"/>
</dbReference>
<accession>A0A820QBC3</accession>
<dbReference type="EMBL" id="CAJOBR010003553">
    <property type="protein sequence ID" value="CAF4742530.1"/>
    <property type="molecule type" value="Genomic_DNA"/>
</dbReference>
<dbReference type="Proteomes" id="UP000663851">
    <property type="component" value="Unassembled WGS sequence"/>
</dbReference>